<protein>
    <submittedName>
        <fullName evidence="7">DNA-directed RNA polymerase sigma-70 factor</fullName>
    </submittedName>
</protein>
<accession>A0ABQ5UJI9</accession>
<evidence type="ECO:0000313" key="7">
    <source>
        <dbReference type="EMBL" id="GLQ11577.1"/>
    </source>
</evidence>
<evidence type="ECO:0000256" key="2">
    <source>
        <dbReference type="ARBA" id="ARBA00023015"/>
    </source>
</evidence>
<evidence type="ECO:0000256" key="4">
    <source>
        <dbReference type="ARBA" id="ARBA00023163"/>
    </source>
</evidence>
<dbReference type="Pfam" id="PF04542">
    <property type="entry name" value="Sigma70_r2"/>
    <property type="match status" value="1"/>
</dbReference>
<feature type="domain" description="RNA polymerase sigma factor 70 region 4 type 2" evidence="6">
    <location>
        <begin position="104"/>
        <end position="154"/>
    </location>
</feature>
<dbReference type="Proteomes" id="UP001161406">
    <property type="component" value="Unassembled WGS sequence"/>
</dbReference>
<dbReference type="InterPro" id="IPR007627">
    <property type="entry name" value="RNA_pol_sigma70_r2"/>
</dbReference>
<dbReference type="RefSeq" id="WP_284393057.1">
    <property type="nucleotide sequence ID" value="NZ_BSNG01000002.1"/>
</dbReference>
<keyword evidence="4" id="KW-0804">Transcription</keyword>
<dbReference type="NCBIfam" id="TIGR02937">
    <property type="entry name" value="sigma70-ECF"/>
    <property type="match status" value="1"/>
</dbReference>
<evidence type="ECO:0000256" key="1">
    <source>
        <dbReference type="ARBA" id="ARBA00010641"/>
    </source>
</evidence>
<comment type="caution">
    <text evidence="7">The sequence shown here is derived from an EMBL/GenBank/DDBJ whole genome shotgun (WGS) entry which is preliminary data.</text>
</comment>
<sequence>MSTIASSLVPMLPRLRRYALALCKVADTADDLVQVACEKALASKMQSPDVSFDAWMFRILRNSWIDRLRRQRTRGEEIDIVEHSDIGAFDGTMVPENRLMLKRTMQAIGLLPQDQRELLLLVCVEELSYRDAAEVLGLPIGTVMSRLARARRKLAEELGIEAGKLL</sequence>
<dbReference type="InterPro" id="IPR013249">
    <property type="entry name" value="RNA_pol_sigma70_r4_t2"/>
</dbReference>
<feature type="domain" description="RNA polymerase sigma-70 region 2" evidence="5">
    <location>
        <begin position="12"/>
        <end position="72"/>
    </location>
</feature>
<dbReference type="EMBL" id="BSNG01000002">
    <property type="protein sequence ID" value="GLQ11577.1"/>
    <property type="molecule type" value="Genomic_DNA"/>
</dbReference>
<comment type="similarity">
    <text evidence="1">Belongs to the sigma-70 factor family. ECF subfamily.</text>
</comment>
<dbReference type="Gene3D" id="1.10.10.10">
    <property type="entry name" value="Winged helix-like DNA-binding domain superfamily/Winged helix DNA-binding domain"/>
    <property type="match status" value="1"/>
</dbReference>
<dbReference type="PANTHER" id="PTHR43133:SF25">
    <property type="entry name" value="RNA POLYMERASE SIGMA FACTOR RFAY-RELATED"/>
    <property type="match status" value="1"/>
</dbReference>
<dbReference type="InterPro" id="IPR039425">
    <property type="entry name" value="RNA_pol_sigma-70-like"/>
</dbReference>
<reference evidence="7" key="2">
    <citation type="submission" date="2023-01" db="EMBL/GenBank/DDBJ databases">
        <title>Draft genome sequence of Devosia yakushimensis strain NBRC 103855.</title>
        <authorList>
            <person name="Sun Q."/>
            <person name="Mori K."/>
        </authorList>
    </citation>
    <scope>NUCLEOTIDE SEQUENCE</scope>
    <source>
        <strain evidence="7">NBRC 103855</strain>
    </source>
</reference>
<reference evidence="7" key="1">
    <citation type="journal article" date="2014" name="Int. J. Syst. Evol. Microbiol.">
        <title>Complete genome of a new Firmicutes species belonging to the dominant human colonic microbiota ('Ruminococcus bicirculans') reveals two chromosomes and a selective capacity to utilize plant glucans.</title>
        <authorList>
            <consortium name="NISC Comparative Sequencing Program"/>
            <person name="Wegmann U."/>
            <person name="Louis P."/>
            <person name="Goesmann A."/>
            <person name="Henrissat B."/>
            <person name="Duncan S.H."/>
            <person name="Flint H.J."/>
        </authorList>
    </citation>
    <scope>NUCLEOTIDE SEQUENCE</scope>
    <source>
        <strain evidence="7">NBRC 103855</strain>
    </source>
</reference>
<evidence type="ECO:0000259" key="6">
    <source>
        <dbReference type="Pfam" id="PF08281"/>
    </source>
</evidence>
<dbReference type="Pfam" id="PF08281">
    <property type="entry name" value="Sigma70_r4_2"/>
    <property type="match status" value="1"/>
</dbReference>
<dbReference type="PANTHER" id="PTHR43133">
    <property type="entry name" value="RNA POLYMERASE ECF-TYPE SIGMA FACTO"/>
    <property type="match status" value="1"/>
</dbReference>
<evidence type="ECO:0000256" key="3">
    <source>
        <dbReference type="ARBA" id="ARBA00023082"/>
    </source>
</evidence>
<evidence type="ECO:0000313" key="8">
    <source>
        <dbReference type="Proteomes" id="UP001161406"/>
    </source>
</evidence>
<dbReference type="GO" id="GO:0000428">
    <property type="term" value="C:DNA-directed RNA polymerase complex"/>
    <property type="evidence" value="ECO:0007669"/>
    <property type="project" value="UniProtKB-KW"/>
</dbReference>
<keyword evidence="2" id="KW-0805">Transcription regulation</keyword>
<evidence type="ECO:0000259" key="5">
    <source>
        <dbReference type="Pfam" id="PF04542"/>
    </source>
</evidence>
<dbReference type="InterPro" id="IPR013325">
    <property type="entry name" value="RNA_pol_sigma_r2"/>
</dbReference>
<name>A0ABQ5UJI9_9HYPH</name>
<keyword evidence="8" id="KW-1185">Reference proteome</keyword>
<organism evidence="7 8">
    <name type="scientific">Devosia yakushimensis</name>
    <dbReference type="NCBI Taxonomy" id="470028"/>
    <lineage>
        <taxon>Bacteria</taxon>
        <taxon>Pseudomonadati</taxon>
        <taxon>Pseudomonadota</taxon>
        <taxon>Alphaproteobacteria</taxon>
        <taxon>Hyphomicrobiales</taxon>
        <taxon>Devosiaceae</taxon>
        <taxon>Devosia</taxon>
    </lineage>
</organism>
<dbReference type="InterPro" id="IPR013324">
    <property type="entry name" value="RNA_pol_sigma_r3/r4-like"/>
</dbReference>
<proteinExistence type="inferred from homology"/>
<keyword evidence="3" id="KW-0731">Sigma factor</keyword>
<dbReference type="SUPFAM" id="SSF88659">
    <property type="entry name" value="Sigma3 and sigma4 domains of RNA polymerase sigma factors"/>
    <property type="match status" value="1"/>
</dbReference>
<dbReference type="Gene3D" id="1.10.1740.10">
    <property type="match status" value="1"/>
</dbReference>
<dbReference type="InterPro" id="IPR014284">
    <property type="entry name" value="RNA_pol_sigma-70_dom"/>
</dbReference>
<gene>
    <name evidence="7" type="ORF">GCM10007913_35090</name>
</gene>
<dbReference type="SUPFAM" id="SSF88946">
    <property type="entry name" value="Sigma2 domain of RNA polymerase sigma factors"/>
    <property type="match status" value="1"/>
</dbReference>
<keyword evidence="7" id="KW-0240">DNA-directed RNA polymerase</keyword>
<dbReference type="InterPro" id="IPR036388">
    <property type="entry name" value="WH-like_DNA-bd_sf"/>
</dbReference>